<gene>
    <name evidence="1" type="ORF">FRV6_00930</name>
</gene>
<organism evidence="1 2">
    <name type="scientific">Fusarium oxysporum</name>
    <name type="common">Fusarium vascular wilt</name>
    <dbReference type="NCBI Taxonomy" id="5507"/>
    <lineage>
        <taxon>Eukaryota</taxon>
        <taxon>Fungi</taxon>
        <taxon>Dikarya</taxon>
        <taxon>Ascomycota</taxon>
        <taxon>Pezizomycotina</taxon>
        <taxon>Sordariomycetes</taxon>
        <taxon>Hypocreomycetidae</taxon>
        <taxon>Hypocreales</taxon>
        <taxon>Nectriaceae</taxon>
        <taxon>Fusarium</taxon>
        <taxon>Fusarium oxysporum species complex</taxon>
    </lineage>
</organism>
<proteinExistence type="predicted"/>
<name>A0A2H3SJM9_FUSOX</name>
<sequence length="127" mass="14345">MQVQLQDKLSDHFRDAANQIVSVLQVHFSKRLGLTMSNLDDKVIIGRRPRRYCWAVTRVCILAYAPEGCLCGLFEQNSLPLSISLTVSVVPNMMLGRRLHHAKATTFEQSTFTNVDEENIIGLIKTN</sequence>
<reference evidence="2" key="1">
    <citation type="submission" date="2016-09" db="EMBL/GenBank/DDBJ databases">
        <authorList>
            <person name="Guldener U."/>
        </authorList>
    </citation>
    <scope>NUCLEOTIDE SEQUENCE [LARGE SCALE GENOMIC DNA]</scope>
    <source>
        <strain evidence="2">V64-1</strain>
    </source>
</reference>
<accession>A0A2H3SJM9</accession>
<dbReference type="Proteomes" id="UP000219369">
    <property type="component" value="Unassembled WGS sequence"/>
</dbReference>
<protein>
    <submittedName>
        <fullName evidence="1">Uncharacterized protein</fullName>
    </submittedName>
</protein>
<dbReference type="AlphaFoldDB" id="A0A2H3SJM9"/>
<dbReference type="EMBL" id="FMJY01000001">
    <property type="protein sequence ID" value="SCO76718.1"/>
    <property type="molecule type" value="Genomic_DNA"/>
</dbReference>
<evidence type="ECO:0000313" key="1">
    <source>
        <dbReference type="EMBL" id="SCO76718.1"/>
    </source>
</evidence>
<evidence type="ECO:0000313" key="2">
    <source>
        <dbReference type="Proteomes" id="UP000219369"/>
    </source>
</evidence>